<dbReference type="AlphaFoldDB" id="A0A7Z1GVN0"/>
<dbReference type="Proteomes" id="UP000221580">
    <property type="component" value="Unassembled WGS sequence"/>
</dbReference>
<protein>
    <submittedName>
        <fullName evidence="1">Uncharacterized protein</fullName>
    </submittedName>
</protein>
<comment type="caution">
    <text evidence="1">The sequence shown here is derived from an EMBL/GenBank/DDBJ whole genome shotgun (WGS) entry which is preliminary data.</text>
</comment>
<evidence type="ECO:0000313" key="1">
    <source>
        <dbReference type="EMBL" id="PFG72531.1"/>
    </source>
</evidence>
<dbReference type="EMBL" id="PDJN01000001">
    <property type="protein sequence ID" value="PFG72531.1"/>
    <property type="molecule type" value="Genomic_DNA"/>
</dbReference>
<organism evidence="1 2">
    <name type="scientific">Pseudomonas poae</name>
    <dbReference type="NCBI Taxonomy" id="200451"/>
    <lineage>
        <taxon>Bacteria</taxon>
        <taxon>Pseudomonadati</taxon>
        <taxon>Pseudomonadota</taxon>
        <taxon>Gammaproteobacteria</taxon>
        <taxon>Pseudomonadales</taxon>
        <taxon>Pseudomonadaceae</taxon>
        <taxon>Pseudomonas</taxon>
    </lineage>
</organism>
<reference evidence="1 2" key="1">
    <citation type="submission" date="2017-09" db="EMBL/GenBank/DDBJ databases">
        <authorList>
            <person name="DeBolt S."/>
            <person name="Huntemann M."/>
            <person name="Clum A."/>
            <person name="Pillay M."/>
            <person name="Palaniappan K."/>
            <person name="Varghese N."/>
            <person name="Mikhailova N."/>
            <person name="Stamatis D."/>
            <person name="Reddy T."/>
            <person name="Daum C."/>
            <person name="Shapiro N."/>
            <person name="Ivanova N."/>
            <person name="Kyrpides N."/>
            <person name="Woyke T."/>
        </authorList>
    </citation>
    <scope>NUCLEOTIDE SEQUENCE [LARGE SCALE GENOMIC DNA]</scope>
    <source>
        <strain evidence="1 2">A2-S9</strain>
    </source>
</reference>
<gene>
    <name evidence="1" type="ORF">DM05_2922</name>
</gene>
<accession>A0A7Z1GVN0</accession>
<name>A0A7Z1GVN0_9PSED</name>
<reference evidence="1 2" key="2">
    <citation type="submission" date="2017-10" db="EMBL/GenBank/DDBJ databases">
        <title>Bacterial endophytes that colonize and modify switchgrass growth.</title>
        <authorList>
            <person name="Debolt S."/>
        </authorList>
    </citation>
    <scope>NUCLEOTIDE SEQUENCE [LARGE SCALE GENOMIC DNA]</scope>
    <source>
        <strain evidence="1 2">A2-S9</strain>
    </source>
</reference>
<evidence type="ECO:0000313" key="2">
    <source>
        <dbReference type="Proteomes" id="UP000221580"/>
    </source>
</evidence>
<sequence>MQYTLIQFTEHDKRTVTSGHLHINALARHGVHRIDMEQRNIVKTAEPLMDQVNMSAIKSAHDDHDARAT</sequence>
<proteinExistence type="predicted"/>